<dbReference type="InterPro" id="IPR030400">
    <property type="entry name" value="Sedolisin_dom"/>
</dbReference>
<evidence type="ECO:0000256" key="4">
    <source>
        <dbReference type="ARBA" id="ARBA00022729"/>
    </source>
</evidence>
<keyword evidence="14" id="KW-1185">Reference proteome</keyword>
<evidence type="ECO:0000256" key="7">
    <source>
        <dbReference type="ARBA" id="ARBA00022837"/>
    </source>
</evidence>
<keyword evidence="2 9" id="KW-0645">Protease</keyword>
<comment type="subcellular location">
    <subcellularLocation>
        <location evidence="1">Secreted</location>
        <location evidence="1">Extracellular space</location>
    </subcellularLocation>
</comment>
<dbReference type="SUPFAM" id="SSF52743">
    <property type="entry name" value="Subtilisin-like"/>
    <property type="match status" value="1"/>
</dbReference>
<dbReference type="PANTHER" id="PTHR14218:SF19">
    <property type="entry name" value="SERINE PROTEASE AORO, PUTATIVE (AFU_ORTHOLOGUE AFUA_6G10250)-RELATED"/>
    <property type="match status" value="1"/>
</dbReference>
<dbReference type="GO" id="GO:0004252">
    <property type="term" value="F:serine-type endopeptidase activity"/>
    <property type="evidence" value="ECO:0007669"/>
    <property type="project" value="UniProtKB-UniRule"/>
</dbReference>
<evidence type="ECO:0000259" key="12">
    <source>
        <dbReference type="PROSITE" id="PS51695"/>
    </source>
</evidence>
<comment type="cofactor">
    <cofactor evidence="9">
        <name>Ca(2+)</name>
        <dbReference type="ChEBI" id="CHEBI:29108"/>
    </cofactor>
    <text evidence="9">Binds 1 Ca(2+) ion per subunit.</text>
</comment>
<keyword evidence="4 11" id="KW-0732">Signal</keyword>
<sequence>MRLISALLVGLAALSTAASAPASHVVHEKRDSTPSRWVNLGRVQPNSKHIMRVGLKQNNIDKAYEYLMDVSHPSSPNYGKHWTPEQVIEAFAPSDETVSSVRQWLNEAGIADSRITHTENKGWLAFVATGRELEGLLHTEFYNYKDKSSGNKVVACEQYHVPQQIQQHIDFIKPGILLAPSKKGTSVERSVKRSAGSRPPKNRPVMEAPPPGLANCDKLITPECIKALYKIPPATKAHPNNSLGIFEEGDFYSQKDLDLFFANMSSHIPQGTHPIPAFIDGAKAPVSVEQAGGESDLDFELAYPIVYPQNITLYQTDDLLYALTSNYTSGFFNTFLDAIDGSYCTFCDFGECGNGTGIDPVYPDPAEGGYKGQLMCGVYKPTNVISVSYGGQEWDYPAAYQQRQCHEFLKLGLQGVSIFFASGDDGVAGPPGDDSDNGCLGPEKKIFSPTFPNSCPYVTNVGATKIYPGYTVYDNESAAYDPKGHPYAIAYASGGGFSNIYPVPSYQADAVAAYFKNHNPPYPYYEGNSSFGANGGLYNRLGRGYPDVAANGDNIAVFTQGRFESSGGTSASTPIFASIINLINEERLARGKGPVGFINPVLYENPQVLNDIVNGTNPGCGTNGFSTAPGWDPVTGLGTPNYPKMLDLFLSLQ</sequence>
<feature type="active site" description="Charge relay system" evidence="9">
    <location>
        <position position="570"/>
    </location>
</feature>
<dbReference type="OrthoDB" id="409122at2759"/>
<protein>
    <submittedName>
        <fullName evidence="13">Rattus norvegicus CLN2 is a lysosomal protease</fullName>
    </submittedName>
</protein>
<accession>A0A0F4YX11</accession>
<dbReference type="SMART" id="SM00944">
    <property type="entry name" value="Pro-kuma_activ"/>
    <property type="match status" value="1"/>
</dbReference>
<keyword evidence="5 9" id="KW-0378">Hydrolase</keyword>
<evidence type="ECO:0000313" key="14">
    <source>
        <dbReference type="Proteomes" id="UP000053958"/>
    </source>
</evidence>
<dbReference type="GO" id="GO:0006508">
    <property type="term" value="P:proteolysis"/>
    <property type="evidence" value="ECO:0007669"/>
    <property type="project" value="UniProtKB-KW"/>
</dbReference>
<feature type="region of interest" description="Disordered" evidence="10">
    <location>
        <begin position="183"/>
        <end position="210"/>
    </location>
</feature>
<dbReference type="SUPFAM" id="SSF54897">
    <property type="entry name" value="Protease propeptides/inhibitors"/>
    <property type="match status" value="1"/>
</dbReference>
<feature type="binding site" evidence="9">
    <location>
        <position position="612"/>
    </location>
    <ligand>
        <name>Ca(2+)</name>
        <dbReference type="ChEBI" id="CHEBI:29108"/>
    </ligand>
</feature>
<dbReference type="CDD" id="cd11377">
    <property type="entry name" value="Pro-peptidase_S53"/>
    <property type="match status" value="1"/>
</dbReference>
<comment type="caution">
    <text evidence="13">The sequence shown here is derived from an EMBL/GenBank/DDBJ whole genome shotgun (WGS) entry which is preliminary data.</text>
</comment>
<dbReference type="PROSITE" id="PS51695">
    <property type="entry name" value="SEDOLISIN"/>
    <property type="match status" value="1"/>
</dbReference>
<feature type="active site" description="Charge relay system" evidence="9">
    <location>
        <position position="294"/>
    </location>
</feature>
<dbReference type="MEROPS" id="S53.007"/>
<dbReference type="GO" id="GO:0046872">
    <property type="term" value="F:metal ion binding"/>
    <property type="evidence" value="ECO:0007669"/>
    <property type="project" value="UniProtKB-UniRule"/>
</dbReference>
<evidence type="ECO:0000256" key="3">
    <source>
        <dbReference type="ARBA" id="ARBA00022723"/>
    </source>
</evidence>
<dbReference type="GO" id="GO:0008240">
    <property type="term" value="F:tripeptidyl-peptidase activity"/>
    <property type="evidence" value="ECO:0007669"/>
    <property type="project" value="UniProtKB-EC"/>
</dbReference>
<evidence type="ECO:0000313" key="13">
    <source>
        <dbReference type="EMBL" id="KKA22847.1"/>
    </source>
</evidence>
<feature type="chain" id="PRO_5002482132" evidence="11">
    <location>
        <begin position="20"/>
        <end position="653"/>
    </location>
</feature>
<dbReference type="GO" id="GO:0005576">
    <property type="term" value="C:extracellular region"/>
    <property type="evidence" value="ECO:0007669"/>
    <property type="project" value="UniProtKB-SubCell"/>
</dbReference>
<dbReference type="CDD" id="cd04056">
    <property type="entry name" value="Peptidases_S53"/>
    <property type="match status" value="1"/>
</dbReference>
<proteinExistence type="predicted"/>
<evidence type="ECO:0000256" key="9">
    <source>
        <dbReference type="PROSITE-ProRule" id="PRU01032"/>
    </source>
</evidence>
<name>A0A0F4YX11_RASE3</name>
<dbReference type="EMBL" id="LASV01000122">
    <property type="protein sequence ID" value="KKA22847.1"/>
    <property type="molecule type" value="Genomic_DNA"/>
</dbReference>
<organism evidence="13 14">
    <name type="scientific">Rasamsonia emersonii (strain ATCC 16479 / CBS 393.64 / IMI 116815)</name>
    <dbReference type="NCBI Taxonomy" id="1408163"/>
    <lineage>
        <taxon>Eukaryota</taxon>
        <taxon>Fungi</taxon>
        <taxon>Dikarya</taxon>
        <taxon>Ascomycota</taxon>
        <taxon>Pezizomycotina</taxon>
        <taxon>Eurotiomycetes</taxon>
        <taxon>Eurotiomycetidae</taxon>
        <taxon>Eurotiales</taxon>
        <taxon>Trichocomaceae</taxon>
        <taxon>Rasamsonia</taxon>
    </lineage>
</organism>
<gene>
    <name evidence="13" type="ORF">T310_3142</name>
</gene>
<dbReference type="PANTHER" id="PTHR14218">
    <property type="entry name" value="PROTEASE S8 TRIPEPTIDYL PEPTIDASE I CLN2"/>
    <property type="match status" value="1"/>
</dbReference>
<keyword evidence="6 9" id="KW-0720">Serine protease</keyword>
<dbReference type="GeneID" id="25315492"/>
<keyword evidence="7 9" id="KW-0106">Calcium</keyword>
<dbReference type="Gene3D" id="3.40.50.200">
    <property type="entry name" value="Peptidase S8/S53 domain"/>
    <property type="match status" value="1"/>
</dbReference>
<dbReference type="InterPro" id="IPR015366">
    <property type="entry name" value="S53_propep"/>
</dbReference>
<feature type="active site" description="Charge relay system" evidence="9">
    <location>
        <position position="298"/>
    </location>
</feature>
<feature type="binding site" evidence="9">
    <location>
        <position position="611"/>
    </location>
    <ligand>
        <name>Ca(2+)</name>
        <dbReference type="ChEBI" id="CHEBI:29108"/>
    </ligand>
</feature>
<reference evidence="13 14" key="1">
    <citation type="submission" date="2015-04" db="EMBL/GenBank/DDBJ databases">
        <authorList>
            <person name="Heijne W.H."/>
            <person name="Fedorova N.D."/>
            <person name="Nierman W.C."/>
            <person name="Vollebregt A.W."/>
            <person name="Zhao Z."/>
            <person name="Wu L."/>
            <person name="Kumar M."/>
            <person name="Stam H."/>
            <person name="van den Berg M.A."/>
            <person name="Pel H.J."/>
        </authorList>
    </citation>
    <scope>NUCLEOTIDE SEQUENCE [LARGE SCALE GENOMIC DNA]</scope>
    <source>
        <strain evidence="13 14">CBS 393.64</strain>
    </source>
</reference>
<feature type="binding site" evidence="9">
    <location>
        <position position="632"/>
    </location>
    <ligand>
        <name>Ca(2+)</name>
        <dbReference type="ChEBI" id="CHEBI:29108"/>
    </ligand>
</feature>
<evidence type="ECO:0000256" key="8">
    <source>
        <dbReference type="ARBA" id="ARBA00023145"/>
    </source>
</evidence>
<feature type="binding site" evidence="9">
    <location>
        <position position="630"/>
    </location>
    <ligand>
        <name>Ca(2+)</name>
        <dbReference type="ChEBI" id="CHEBI:29108"/>
    </ligand>
</feature>
<evidence type="ECO:0000256" key="2">
    <source>
        <dbReference type="ARBA" id="ARBA00022670"/>
    </source>
</evidence>
<keyword evidence="3 9" id="KW-0479">Metal-binding</keyword>
<dbReference type="Pfam" id="PF09286">
    <property type="entry name" value="Pro-kuma_activ"/>
    <property type="match status" value="1"/>
</dbReference>
<dbReference type="RefSeq" id="XP_013329459.1">
    <property type="nucleotide sequence ID" value="XM_013474005.1"/>
</dbReference>
<feature type="domain" description="Peptidase S53" evidence="12">
    <location>
        <begin position="219"/>
        <end position="652"/>
    </location>
</feature>
<evidence type="ECO:0000256" key="5">
    <source>
        <dbReference type="ARBA" id="ARBA00022801"/>
    </source>
</evidence>
<evidence type="ECO:0000256" key="1">
    <source>
        <dbReference type="ARBA" id="ARBA00004239"/>
    </source>
</evidence>
<keyword evidence="8" id="KW-0865">Zymogen</keyword>
<dbReference type="STRING" id="1408163.A0A0F4YX11"/>
<evidence type="ECO:0000256" key="10">
    <source>
        <dbReference type="SAM" id="MobiDB-lite"/>
    </source>
</evidence>
<dbReference type="InterPro" id="IPR050819">
    <property type="entry name" value="Tripeptidyl-peptidase_I"/>
</dbReference>
<evidence type="ECO:0000256" key="6">
    <source>
        <dbReference type="ARBA" id="ARBA00022825"/>
    </source>
</evidence>
<dbReference type="Proteomes" id="UP000053958">
    <property type="component" value="Unassembled WGS sequence"/>
</dbReference>
<evidence type="ECO:0000256" key="11">
    <source>
        <dbReference type="SAM" id="SignalP"/>
    </source>
</evidence>
<dbReference type="InterPro" id="IPR036852">
    <property type="entry name" value="Peptidase_S8/S53_dom_sf"/>
</dbReference>
<dbReference type="AlphaFoldDB" id="A0A0F4YX11"/>
<feature type="signal peptide" evidence="11">
    <location>
        <begin position="1"/>
        <end position="19"/>
    </location>
</feature>